<gene>
    <name evidence="1" type="ORF">F0L68_18200</name>
</gene>
<proteinExistence type="predicted"/>
<dbReference type="Pfam" id="PF11236">
    <property type="entry name" value="DUF3037"/>
    <property type="match status" value="1"/>
</dbReference>
<dbReference type="AlphaFoldDB" id="A0A5B2XEG2"/>
<reference evidence="1 2" key="2">
    <citation type="submission" date="2019-09" db="EMBL/GenBank/DDBJ databases">
        <authorList>
            <person name="Jin C."/>
        </authorList>
    </citation>
    <scope>NUCLEOTIDE SEQUENCE [LARGE SCALE GENOMIC DNA]</scope>
    <source>
        <strain evidence="1 2">AN110305</strain>
    </source>
</reference>
<reference evidence="1 2" key="1">
    <citation type="submission" date="2019-09" db="EMBL/GenBank/DDBJ databases">
        <title>Goodfellowia gen. nov., a new genus of the Pseudonocardineae related to Actinoalloteichus, containing Goodfellowia coeruleoviolacea gen. nov., comb. nov. gen. nov., comb. nov.</title>
        <authorList>
            <person name="Labeda D."/>
        </authorList>
    </citation>
    <scope>NUCLEOTIDE SEQUENCE [LARGE SCALE GENOMIC DNA]</scope>
    <source>
        <strain evidence="1 2">AN110305</strain>
    </source>
</reference>
<evidence type="ECO:0000313" key="2">
    <source>
        <dbReference type="Proteomes" id="UP000323454"/>
    </source>
</evidence>
<protein>
    <submittedName>
        <fullName evidence="1">DUF3037 domain-containing protein</fullName>
    </submittedName>
</protein>
<sequence>MPSTSPRGWPRRGRGFERWRRPVPHVFEYAVLRVIPRIERGECVNVGVLVYSAPLNFLKAAVHLDEARLRALDPTVDLAAVEAQLSSLRAVCAGGPAAGAAGTTTIGRRFRWLTAPRSTIIQAAPAHTGLTDDPERELAHLLRVLVLPPGEVARRP</sequence>
<name>A0A5B2XEG2_9PSEU</name>
<evidence type="ECO:0000313" key="1">
    <source>
        <dbReference type="EMBL" id="KAA2261162.1"/>
    </source>
</evidence>
<comment type="caution">
    <text evidence="1">The sequence shown here is derived from an EMBL/GenBank/DDBJ whole genome shotgun (WGS) entry which is preliminary data.</text>
</comment>
<keyword evidence="2" id="KW-1185">Reference proteome</keyword>
<accession>A0A5B2XEG2</accession>
<organism evidence="1 2">
    <name type="scientific">Solihabitans fulvus</name>
    <dbReference type="NCBI Taxonomy" id="1892852"/>
    <lineage>
        <taxon>Bacteria</taxon>
        <taxon>Bacillati</taxon>
        <taxon>Actinomycetota</taxon>
        <taxon>Actinomycetes</taxon>
        <taxon>Pseudonocardiales</taxon>
        <taxon>Pseudonocardiaceae</taxon>
        <taxon>Solihabitans</taxon>
    </lineage>
</organism>
<dbReference type="OrthoDB" id="9803207at2"/>
<dbReference type="EMBL" id="VUOB01000030">
    <property type="protein sequence ID" value="KAA2261162.1"/>
    <property type="molecule type" value="Genomic_DNA"/>
</dbReference>
<dbReference type="Proteomes" id="UP000323454">
    <property type="component" value="Unassembled WGS sequence"/>
</dbReference>
<dbReference type="InterPro" id="IPR021398">
    <property type="entry name" value="DUF3037"/>
</dbReference>